<keyword evidence="4" id="KW-0597">Phosphoprotein</keyword>
<evidence type="ECO:0000313" key="21">
    <source>
        <dbReference type="EMBL" id="OWF51921.1"/>
    </source>
</evidence>
<comment type="catalytic activity">
    <reaction evidence="14">
        <text>L-threonyl-[protein] + ATP = O-phospho-L-threonyl-[protein] + ADP + H(+)</text>
        <dbReference type="Rhea" id="RHEA:46608"/>
        <dbReference type="Rhea" id="RHEA-COMP:11060"/>
        <dbReference type="Rhea" id="RHEA-COMP:11605"/>
        <dbReference type="ChEBI" id="CHEBI:15378"/>
        <dbReference type="ChEBI" id="CHEBI:30013"/>
        <dbReference type="ChEBI" id="CHEBI:30616"/>
        <dbReference type="ChEBI" id="CHEBI:61977"/>
        <dbReference type="ChEBI" id="CHEBI:456216"/>
        <dbReference type="EC" id="2.7.11.1"/>
    </reaction>
</comment>
<keyword evidence="5" id="KW-0808">Transferase</keyword>
<evidence type="ECO:0000256" key="11">
    <source>
        <dbReference type="ARBA" id="ARBA00023034"/>
    </source>
</evidence>
<evidence type="ECO:0000256" key="9">
    <source>
        <dbReference type="ARBA" id="ARBA00022840"/>
    </source>
</evidence>
<dbReference type="GO" id="GO:0005524">
    <property type="term" value="F:ATP binding"/>
    <property type="evidence" value="ECO:0007669"/>
    <property type="project" value="UniProtKB-UniRule"/>
</dbReference>
<evidence type="ECO:0000256" key="17">
    <source>
        <dbReference type="ARBA" id="ARBA00084081"/>
    </source>
</evidence>
<evidence type="ECO:0000256" key="12">
    <source>
        <dbReference type="ARBA" id="ARBA00023136"/>
    </source>
</evidence>
<keyword evidence="22" id="KW-1185">Reference proteome</keyword>
<evidence type="ECO:0000256" key="14">
    <source>
        <dbReference type="ARBA" id="ARBA00047899"/>
    </source>
</evidence>
<dbReference type="InterPro" id="IPR017441">
    <property type="entry name" value="Protein_kinase_ATP_BS"/>
</dbReference>
<dbReference type="EMBL" id="NEDP02002015">
    <property type="protein sequence ID" value="OWF51921.1"/>
    <property type="molecule type" value="Genomic_DNA"/>
</dbReference>
<keyword evidence="13" id="KW-0131">Cell cycle</keyword>
<keyword evidence="6" id="KW-0479">Metal-binding</keyword>
<accession>A0A210QT63</accession>
<evidence type="ECO:0000256" key="4">
    <source>
        <dbReference type="ARBA" id="ARBA00022553"/>
    </source>
</evidence>
<proteinExistence type="predicted"/>
<dbReference type="GO" id="GO:0000139">
    <property type="term" value="C:Golgi membrane"/>
    <property type="evidence" value="ECO:0007669"/>
    <property type="project" value="UniProtKB-SubCell"/>
</dbReference>
<keyword evidence="11" id="KW-0333">Golgi apparatus</keyword>
<gene>
    <name evidence="21" type="ORF">KP79_PYT18503</name>
</gene>
<evidence type="ECO:0000313" key="22">
    <source>
        <dbReference type="Proteomes" id="UP000242188"/>
    </source>
</evidence>
<comment type="caution">
    <text evidence="21">The sequence shown here is derived from an EMBL/GenBank/DDBJ whole genome shotgun (WGS) entry which is preliminary data.</text>
</comment>
<name>A0A210QT63_MIZYE</name>
<evidence type="ECO:0000256" key="13">
    <source>
        <dbReference type="ARBA" id="ARBA00023306"/>
    </source>
</evidence>
<comment type="catalytic activity">
    <reaction evidence="15">
        <text>L-seryl-[protein] + ATP = O-phospho-L-seryl-[protein] + ADP + H(+)</text>
        <dbReference type="Rhea" id="RHEA:17989"/>
        <dbReference type="Rhea" id="RHEA-COMP:9863"/>
        <dbReference type="Rhea" id="RHEA-COMP:11604"/>
        <dbReference type="ChEBI" id="CHEBI:15378"/>
        <dbReference type="ChEBI" id="CHEBI:29999"/>
        <dbReference type="ChEBI" id="CHEBI:30616"/>
        <dbReference type="ChEBI" id="CHEBI:83421"/>
        <dbReference type="ChEBI" id="CHEBI:456216"/>
        <dbReference type="EC" id="2.7.11.1"/>
    </reaction>
</comment>
<keyword evidence="3" id="KW-0723">Serine/threonine-protein kinase</keyword>
<dbReference type="SMART" id="SM00220">
    <property type="entry name" value="S_TKc"/>
    <property type="match status" value="1"/>
</dbReference>
<dbReference type="Pfam" id="PF00069">
    <property type="entry name" value="Pkinase"/>
    <property type="match status" value="1"/>
</dbReference>
<feature type="binding site" evidence="18">
    <location>
        <position position="119"/>
    </location>
    <ligand>
        <name>ATP</name>
        <dbReference type="ChEBI" id="CHEBI:30616"/>
    </ligand>
</feature>
<protein>
    <recommendedName>
        <fullName evidence="16">Membrane-associated tyrosine- and threonine-specific cdc2-inhibitory kinase</fullName>
        <ecNumber evidence="2">2.7.11.1</ecNumber>
    </recommendedName>
    <alternativeName>
        <fullName evidence="17">Myt1 kinase</fullName>
    </alternativeName>
</protein>
<evidence type="ECO:0000259" key="20">
    <source>
        <dbReference type="PROSITE" id="PS50011"/>
    </source>
</evidence>
<keyword evidence="9 18" id="KW-0067">ATP-binding</keyword>
<dbReference type="Proteomes" id="UP000242188">
    <property type="component" value="Unassembled WGS sequence"/>
</dbReference>
<dbReference type="Gene3D" id="1.10.510.10">
    <property type="entry name" value="Transferase(Phosphotransferase) domain 1"/>
    <property type="match status" value="1"/>
</dbReference>
<dbReference type="PROSITE" id="PS50011">
    <property type="entry name" value="PROTEIN_KINASE_DOM"/>
    <property type="match status" value="1"/>
</dbReference>
<dbReference type="FunFam" id="1.10.510.10:FF:000315">
    <property type="entry name" value="membrane-associated tyrosine- and threonine-specific cdc2-inhibitory kinase"/>
    <property type="match status" value="1"/>
</dbReference>
<organism evidence="21 22">
    <name type="scientific">Mizuhopecten yessoensis</name>
    <name type="common">Japanese scallop</name>
    <name type="synonym">Patinopecten yessoensis</name>
    <dbReference type="NCBI Taxonomy" id="6573"/>
    <lineage>
        <taxon>Eukaryota</taxon>
        <taxon>Metazoa</taxon>
        <taxon>Spiralia</taxon>
        <taxon>Lophotrochozoa</taxon>
        <taxon>Mollusca</taxon>
        <taxon>Bivalvia</taxon>
        <taxon>Autobranchia</taxon>
        <taxon>Pteriomorphia</taxon>
        <taxon>Pectinida</taxon>
        <taxon>Pectinoidea</taxon>
        <taxon>Pectinidae</taxon>
        <taxon>Mizuhopecten</taxon>
    </lineage>
</organism>
<dbReference type="CDD" id="cd14050">
    <property type="entry name" value="PKc_Myt1"/>
    <property type="match status" value="1"/>
</dbReference>
<dbReference type="GO" id="GO:0051321">
    <property type="term" value="P:meiotic cell cycle"/>
    <property type="evidence" value="ECO:0007669"/>
    <property type="project" value="TreeGrafter"/>
</dbReference>
<evidence type="ECO:0000256" key="6">
    <source>
        <dbReference type="ARBA" id="ARBA00022723"/>
    </source>
</evidence>
<evidence type="ECO:0000256" key="1">
    <source>
        <dbReference type="ARBA" id="ARBA00004395"/>
    </source>
</evidence>
<keyword evidence="12" id="KW-0472">Membrane</keyword>
<evidence type="ECO:0000256" key="15">
    <source>
        <dbReference type="ARBA" id="ARBA00048679"/>
    </source>
</evidence>
<sequence>MEAFPSPRPTPKFFLEPQTFSTKKSRGTPRDSLPPKPPVKSAPPISRIFPHRPIQRAQIVSFRDNLDSNRSYLGANTSNSKQLYFETGFQVISKLGAGSFGEVFKVRSKEDGKYYAVKKSQEKFRGEMDRRRKLEEVAKHESLPPHPNCVTFYRAWEERQHLYIQEELCQNNLLQYAESRETSEKMIWKYLVDLLMAVKHLHDHNHIHMDIKPDNIFISHDKVCKLGDFGLVIDLSKGGDFSESQEGDPKYLAPELMDGRFSKAADIFSLGMSVLELASDLDLPRGGEGWHLLRTGHLPEEFLRDKSFDMKYVIQQMLDPEPTSRPTVDQVLAFPYVRKIWKRRQREYMMNSAVNTVRSMFQRVFQAILFLSTVFTLPYHYFRPALLSENSGRSSLSSNSTSLGLDHSLSDDDCFEDEFSIHNNSMGIPLDSSSSSESFLSEFAVPSQLPLRKAYTSPVMRHRTKDFVSAPMSSSPVLPSRNRSPNLSFENSFEEERAVTPTTFATNLLDLSGEDITKPGIEPKNLMDMFDAANDDD</sequence>
<evidence type="ECO:0000256" key="10">
    <source>
        <dbReference type="ARBA" id="ARBA00022842"/>
    </source>
</evidence>
<evidence type="ECO:0000256" key="7">
    <source>
        <dbReference type="ARBA" id="ARBA00022741"/>
    </source>
</evidence>
<comment type="subcellular location">
    <subcellularLocation>
        <location evidence="1">Golgi apparatus membrane</location>
        <topology evidence="1">Peripheral membrane protein</topology>
    </subcellularLocation>
</comment>
<evidence type="ECO:0000256" key="18">
    <source>
        <dbReference type="PROSITE-ProRule" id="PRU10141"/>
    </source>
</evidence>
<feature type="region of interest" description="Disordered" evidence="19">
    <location>
        <begin position="1"/>
        <end position="48"/>
    </location>
</feature>
<feature type="compositionally biased region" description="Pro residues" evidence="19">
    <location>
        <begin position="32"/>
        <end position="41"/>
    </location>
</feature>
<dbReference type="FunFam" id="3.30.200.20:FF:000280">
    <property type="entry name" value="membrane-associated tyrosine- and threonine-specific cdc2-inhibitory kinase"/>
    <property type="match status" value="1"/>
</dbReference>
<keyword evidence="8 21" id="KW-0418">Kinase</keyword>
<evidence type="ECO:0000256" key="8">
    <source>
        <dbReference type="ARBA" id="ARBA00022777"/>
    </source>
</evidence>
<dbReference type="PANTHER" id="PTHR11042:SF183">
    <property type="entry name" value="MEMBRANE-ASSOCIATED TYROSINE- AND THREONINE-SPECIFIC CDC2-INHIBITORY KINASE"/>
    <property type="match status" value="1"/>
</dbReference>
<evidence type="ECO:0000256" key="2">
    <source>
        <dbReference type="ARBA" id="ARBA00012513"/>
    </source>
</evidence>
<dbReference type="OrthoDB" id="5337378at2759"/>
<dbReference type="GO" id="GO:0005634">
    <property type="term" value="C:nucleus"/>
    <property type="evidence" value="ECO:0007669"/>
    <property type="project" value="TreeGrafter"/>
</dbReference>
<dbReference type="PROSITE" id="PS00107">
    <property type="entry name" value="PROTEIN_KINASE_ATP"/>
    <property type="match status" value="1"/>
</dbReference>
<dbReference type="PANTHER" id="PTHR11042">
    <property type="entry name" value="EUKARYOTIC TRANSLATION INITIATION FACTOR 2-ALPHA KINASE EIF2-ALPHA KINASE -RELATED"/>
    <property type="match status" value="1"/>
</dbReference>
<dbReference type="GO" id="GO:0004674">
    <property type="term" value="F:protein serine/threonine kinase activity"/>
    <property type="evidence" value="ECO:0007669"/>
    <property type="project" value="UniProtKB-KW"/>
</dbReference>
<keyword evidence="10" id="KW-0460">Magnesium</keyword>
<dbReference type="InterPro" id="IPR050339">
    <property type="entry name" value="CC_SR_Kinase"/>
</dbReference>
<dbReference type="AlphaFoldDB" id="A0A210QT63"/>
<dbReference type="STRING" id="6573.A0A210QT63"/>
<evidence type="ECO:0000256" key="16">
    <source>
        <dbReference type="ARBA" id="ARBA00074601"/>
    </source>
</evidence>
<feature type="compositionally biased region" description="Pro residues" evidence="19">
    <location>
        <begin position="1"/>
        <end position="10"/>
    </location>
</feature>
<dbReference type="InterPro" id="IPR000719">
    <property type="entry name" value="Prot_kinase_dom"/>
</dbReference>
<reference evidence="21 22" key="1">
    <citation type="journal article" date="2017" name="Nat. Ecol. Evol.">
        <title>Scallop genome provides insights into evolution of bilaterian karyotype and development.</title>
        <authorList>
            <person name="Wang S."/>
            <person name="Zhang J."/>
            <person name="Jiao W."/>
            <person name="Li J."/>
            <person name="Xun X."/>
            <person name="Sun Y."/>
            <person name="Guo X."/>
            <person name="Huan P."/>
            <person name="Dong B."/>
            <person name="Zhang L."/>
            <person name="Hu X."/>
            <person name="Sun X."/>
            <person name="Wang J."/>
            <person name="Zhao C."/>
            <person name="Wang Y."/>
            <person name="Wang D."/>
            <person name="Huang X."/>
            <person name="Wang R."/>
            <person name="Lv J."/>
            <person name="Li Y."/>
            <person name="Zhang Z."/>
            <person name="Liu B."/>
            <person name="Lu W."/>
            <person name="Hui Y."/>
            <person name="Liang J."/>
            <person name="Zhou Z."/>
            <person name="Hou R."/>
            <person name="Li X."/>
            <person name="Liu Y."/>
            <person name="Li H."/>
            <person name="Ning X."/>
            <person name="Lin Y."/>
            <person name="Zhao L."/>
            <person name="Xing Q."/>
            <person name="Dou J."/>
            <person name="Li Y."/>
            <person name="Mao J."/>
            <person name="Guo H."/>
            <person name="Dou H."/>
            <person name="Li T."/>
            <person name="Mu C."/>
            <person name="Jiang W."/>
            <person name="Fu Q."/>
            <person name="Fu X."/>
            <person name="Miao Y."/>
            <person name="Liu J."/>
            <person name="Yu Q."/>
            <person name="Li R."/>
            <person name="Liao H."/>
            <person name="Li X."/>
            <person name="Kong Y."/>
            <person name="Jiang Z."/>
            <person name="Chourrout D."/>
            <person name="Li R."/>
            <person name="Bao Z."/>
        </authorList>
    </citation>
    <scope>NUCLEOTIDE SEQUENCE [LARGE SCALE GENOMIC DNA]</scope>
    <source>
        <strain evidence="21 22">PY_sf001</strain>
    </source>
</reference>
<dbReference type="Gene3D" id="3.30.200.20">
    <property type="entry name" value="Phosphorylase Kinase, domain 1"/>
    <property type="match status" value="1"/>
</dbReference>
<feature type="domain" description="Protein kinase" evidence="20">
    <location>
        <begin position="89"/>
        <end position="337"/>
    </location>
</feature>
<dbReference type="EC" id="2.7.11.1" evidence="2"/>
<dbReference type="SUPFAM" id="SSF56112">
    <property type="entry name" value="Protein kinase-like (PK-like)"/>
    <property type="match status" value="1"/>
</dbReference>
<evidence type="ECO:0000256" key="3">
    <source>
        <dbReference type="ARBA" id="ARBA00022527"/>
    </source>
</evidence>
<dbReference type="InterPro" id="IPR011009">
    <property type="entry name" value="Kinase-like_dom_sf"/>
</dbReference>
<dbReference type="GO" id="GO:0046872">
    <property type="term" value="F:metal ion binding"/>
    <property type="evidence" value="ECO:0007669"/>
    <property type="project" value="UniProtKB-KW"/>
</dbReference>
<evidence type="ECO:0000256" key="19">
    <source>
        <dbReference type="SAM" id="MobiDB-lite"/>
    </source>
</evidence>
<keyword evidence="7 18" id="KW-0547">Nucleotide-binding</keyword>
<dbReference type="GO" id="GO:0110031">
    <property type="term" value="P:negative regulation of G2/MI transition of meiotic cell cycle"/>
    <property type="evidence" value="ECO:0007669"/>
    <property type="project" value="TreeGrafter"/>
</dbReference>
<evidence type="ECO:0000256" key="5">
    <source>
        <dbReference type="ARBA" id="ARBA00022679"/>
    </source>
</evidence>